<reference evidence="1 2" key="1">
    <citation type="submission" date="2023-03" db="EMBL/GenBank/DDBJ databases">
        <title>Bacillus Genome Sequencing.</title>
        <authorList>
            <person name="Dunlap C."/>
        </authorList>
    </citation>
    <scope>NUCLEOTIDE SEQUENCE [LARGE SCALE GENOMIC DNA]</scope>
    <source>
        <strain evidence="1 2">B-14544</strain>
    </source>
</reference>
<name>A0ABU6N4Q5_9BACI</name>
<organism evidence="1 2">
    <name type="scientific">Bacillus xiapuensis</name>
    <dbReference type="NCBI Taxonomy" id="2014075"/>
    <lineage>
        <taxon>Bacteria</taxon>
        <taxon>Bacillati</taxon>
        <taxon>Bacillota</taxon>
        <taxon>Bacilli</taxon>
        <taxon>Bacillales</taxon>
        <taxon>Bacillaceae</taxon>
        <taxon>Bacillus</taxon>
    </lineage>
</organism>
<dbReference type="Proteomes" id="UP001330749">
    <property type="component" value="Unassembled WGS sequence"/>
</dbReference>
<gene>
    <name evidence="1" type="ORF">P4447_00340</name>
</gene>
<dbReference type="RefSeq" id="WP_327965825.1">
    <property type="nucleotide sequence ID" value="NZ_JARMQG010000003.1"/>
</dbReference>
<comment type="caution">
    <text evidence="1">The sequence shown here is derived from an EMBL/GenBank/DDBJ whole genome shotgun (WGS) entry which is preliminary data.</text>
</comment>
<sequence>MTLTIEVRYITANNRISQKRSFVLRGNKPEQVAFDFWQQLRTEMPYHADLEKVIANGDQDLTEVVRELESQEMRKIDENWFLPF</sequence>
<proteinExistence type="predicted"/>
<keyword evidence="2" id="KW-1185">Reference proteome</keyword>
<dbReference type="EMBL" id="JARMQG010000003">
    <property type="protein sequence ID" value="MED3561008.1"/>
    <property type="molecule type" value="Genomic_DNA"/>
</dbReference>
<evidence type="ECO:0000313" key="2">
    <source>
        <dbReference type="Proteomes" id="UP001330749"/>
    </source>
</evidence>
<evidence type="ECO:0000313" key="1">
    <source>
        <dbReference type="EMBL" id="MED3561008.1"/>
    </source>
</evidence>
<accession>A0ABU6N4Q5</accession>
<protein>
    <submittedName>
        <fullName evidence="1">Uncharacterized protein</fullName>
    </submittedName>
</protein>